<name>A0A131XSS7_IXORI</name>
<feature type="transmembrane region" description="Helical" evidence="8">
    <location>
        <begin position="381"/>
        <end position="401"/>
    </location>
</feature>
<evidence type="ECO:0000256" key="4">
    <source>
        <dbReference type="ARBA" id="ARBA00022597"/>
    </source>
</evidence>
<feature type="transmembrane region" description="Helical" evidence="8">
    <location>
        <begin position="178"/>
        <end position="197"/>
    </location>
</feature>
<dbReference type="AlphaFoldDB" id="A0A131XSS7"/>
<dbReference type="PANTHER" id="PTHR48021">
    <property type="match status" value="1"/>
</dbReference>
<dbReference type="Gene3D" id="1.20.1250.20">
    <property type="entry name" value="MFS general substrate transporter like domains"/>
    <property type="match status" value="1"/>
</dbReference>
<sequence length="497" mass="54337">QADVINMTEKTPLIPPRLFEQTTFSASWSFPSVAAVRSLDYDAGRRAGRRRLHLAVFAATMATMSNGFSIGYSSSALPDLRQRMGLSDDQGDWFGSVLNMGAMVGALAGGKLLKLIGRKYTLLAAGPVNAAGWLCIIGASVPGVLYLGRVIRGFSMGLISLTVPVFISEISPRDIRGLLLAASTLSFTLGVLLSSVLGKWMGYEWLGISCMIPEVLMALNLPWVADSPRWLLQVNREEDASRALQFYRGPDVDEEFKAMKANVADTGQFRMSELKLPYLYKPLLCTLLVLFLQQFSGVAVLLLYTRDIFVMSGSTLSAADSSIIMNAVPVLSVGAAAVLTDRLGRRILLLVSLAVSGLSLAAVGAFYHFKQIRDEVSFVQSFGWLPLASLCVFFLGFSVGLRPLAYLLMGEMLPLRIRSFAAGTLMCFFYACATLTTKEYHDMLTFFGQDGLFWFYGSIMAAGFVVVMVLLPETKGKSLEEIEQLFGKKQEVHNETG</sequence>
<dbReference type="GO" id="GO:0022857">
    <property type="term" value="F:transmembrane transporter activity"/>
    <property type="evidence" value="ECO:0007669"/>
    <property type="project" value="InterPro"/>
</dbReference>
<proteinExistence type="evidence at transcript level"/>
<keyword evidence="6 8" id="KW-1133">Transmembrane helix</keyword>
<keyword evidence="3" id="KW-1003">Cell membrane</keyword>
<keyword evidence="7 8" id="KW-0472">Membrane</keyword>
<accession>A0A131XSS7</accession>
<evidence type="ECO:0000259" key="9">
    <source>
        <dbReference type="PROSITE" id="PS50850"/>
    </source>
</evidence>
<dbReference type="Pfam" id="PF00083">
    <property type="entry name" value="Sugar_tr"/>
    <property type="match status" value="1"/>
</dbReference>
<feature type="transmembrane region" description="Helical" evidence="8">
    <location>
        <begin position="347"/>
        <end position="369"/>
    </location>
</feature>
<keyword evidence="2" id="KW-0813">Transport</keyword>
<dbReference type="GO" id="GO:0005886">
    <property type="term" value="C:plasma membrane"/>
    <property type="evidence" value="ECO:0007669"/>
    <property type="project" value="UniProtKB-SubCell"/>
</dbReference>
<dbReference type="PROSITE" id="PS50850">
    <property type="entry name" value="MFS"/>
    <property type="match status" value="1"/>
</dbReference>
<keyword evidence="5 8" id="KW-0812">Transmembrane</keyword>
<feature type="transmembrane region" description="Helical" evidence="8">
    <location>
        <begin position="54"/>
        <end position="73"/>
    </location>
</feature>
<dbReference type="PRINTS" id="PR00171">
    <property type="entry name" value="SUGRTRNSPORT"/>
</dbReference>
<evidence type="ECO:0000256" key="1">
    <source>
        <dbReference type="ARBA" id="ARBA00004651"/>
    </source>
</evidence>
<dbReference type="SUPFAM" id="SSF103473">
    <property type="entry name" value="MFS general substrate transporter"/>
    <property type="match status" value="1"/>
</dbReference>
<organism evidence="10">
    <name type="scientific">Ixodes ricinus</name>
    <name type="common">Common tick</name>
    <name type="synonym">Acarus ricinus</name>
    <dbReference type="NCBI Taxonomy" id="34613"/>
    <lineage>
        <taxon>Eukaryota</taxon>
        <taxon>Metazoa</taxon>
        <taxon>Ecdysozoa</taxon>
        <taxon>Arthropoda</taxon>
        <taxon>Chelicerata</taxon>
        <taxon>Arachnida</taxon>
        <taxon>Acari</taxon>
        <taxon>Parasitiformes</taxon>
        <taxon>Ixodida</taxon>
        <taxon>Ixodoidea</taxon>
        <taxon>Ixodidae</taxon>
        <taxon>Ixodinae</taxon>
        <taxon>Ixodes</taxon>
    </lineage>
</organism>
<evidence type="ECO:0000256" key="6">
    <source>
        <dbReference type="ARBA" id="ARBA00022989"/>
    </source>
</evidence>
<feature type="transmembrane region" description="Helical" evidence="8">
    <location>
        <begin position="323"/>
        <end position="340"/>
    </location>
</feature>
<evidence type="ECO:0000313" key="10">
    <source>
        <dbReference type="EMBL" id="JAP70079.1"/>
    </source>
</evidence>
<dbReference type="PROSITE" id="PS00217">
    <property type="entry name" value="SUGAR_TRANSPORT_2"/>
    <property type="match status" value="1"/>
</dbReference>
<dbReference type="InterPro" id="IPR005829">
    <property type="entry name" value="Sugar_transporter_CS"/>
</dbReference>
<dbReference type="InterPro" id="IPR020846">
    <property type="entry name" value="MFS_dom"/>
</dbReference>
<dbReference type="PANTHER" id="PTHR48021:SF1">
    <property type="entry name" value="GH07001P-RELATED"/>
    <property type="match status" value="1"/>
</dbReference>
<evidence type="ECO:0000256" key="7">
    <source>
        <dbReference type="ARBA" id="ARBA00023136"/>
    </source>
</evidence>
<feature type="transmembrane region" description="Helical" evidence="8">
    <location>
        <begin position="278"/>
        <end position="303"/>
    </location>
</feature>
<evidence type="ECO:0000256" key="8">
    <source>
        <dbReference type="SAM" id="Phobius"/>
    </source>
</evidence>
<comment type="subcellular location">
    <subcellularLocation>
        <location evidence="1">Cell membrane</location>
        <topology evidence="1">Multi-pass membrane protein</topology>
    </subcellularLocation>
</comment>
<reference evidence="10" key="1">
    <citation type="submission" date="2016-02" db="EMBL/GenBank/DDBJ databases">
        <title>RNAseq analyses of the midgut from blood- or serum-fed Ixodes ricinus ticks.</title>
        <authorList>
            <person name="Perner J."/>
            <person name="Provaznik J."/>
            <person name="Schrenkova J."/>
            <person name="Urbanova V."/>
            <person name="Ribeiro J.M."/>
            <person name="Kopacek P."/>
        </authorList>
    </citation>
    <scope>NUCLEOTIDE SEQUENCE</scope>
    <source>
        <tissue evidence="10">Gut</tissue>
    </source>
</reference>
<keyword evidence="4" id="KW-0762">Sugar transport</keyword>
<dbReference type="EMBL" id="GEFM01005717">
    <property type="protein sequence ID" value="JAP70079.1"/>
    <property type="molecule type" value="mRNA"/>
</dbReference>
<dbReference type="InterPro" id="IPR003663">
    <property type="entry name" value="Sugar/inositol_transpt"/>
</dbReference>
<dbReference type="InterPro" id="IPR036259">
    <property type="entry name" value="MFS_trans_sf"/>
</dbReference>
<dbReference type="InterPro" id="IPR050549">
    <property type="entry name" value="MFS_Trehalose_Transporter"/>
</dbReference>
<feature type="transmembrane region" description="Helical" evidence="8">
    <location>
        <begin position="451"/>
        <end position="471"/>
    </location>
</feature>
<evidence type="ECO:0000256" key="5">
    <source>
        <dbReference type="ARBA" id="ARBA00022692"/>
    </source>
</evidence>
<feature type="transmembrane region" description="Helical" evidence="8">
    <location>
        <begin position="203"/>
        <end position="225"/>
    </location>
</feature>
<feature type="domain" description="Major facilitator superfamily (MFS) profile" evidence="9">
    <location>
        <begin position="55"/>
        <end position="475"/>
    </location>
</feature>
<feature type="transmembrane region" description="Helical" evidence="8">
    <location>
        <begin position="93"/>
        <end position="113"/>
    </location>
</feature>
<evidence type="ECO:0000256" key="2">
    <source>
        <dbReference type="ARBA" id="ARBA00022448"/>
    </source>
</evidence>
<dbReference type="FunFam" id="1.20.1250.20:FF:000218">
    <property type="entry name" value="facilitated trehalose transporter Tret1"/>
    <property type="match status" value="1"/>
</dbReference>
<evidence type="ECO:0000256" key="3">
    <source>
        <dbReference type="ARBA" id="ARBA00022475"/>
    </source>
</evidence>
<feature type="non-terminal residue" evidence="10">
    <location>
        <position position="1"/>
    </location>
</feature>
<feature type="transmembrane region" description="Helical" evidence="8">
    <location>
        <begin position="413"/>
        <end position="431"/>
    </location>
</feature>
<protein>
    <submittedName>
        <fullName evidence="10">Putative transporter</fullName>
    </submittedName>
</protein>
<feature type="transmembrane region" description="Helical" evidence="8">
    <location>
        <begin position="146"/>
        <end position="166"/>
    </location>
</feature>
<feature type="transmembrane region" description="Helical" evidence="8">
    <location>
        <begin position="120"/>
        <end position="140"/>
    </location>
</feature>
<dbReference type="InterPro" id="IPR005828">
    <property type="entry name" value="MFS_sugar_transport-like"/>
</dbReference>